<evidence type="ECO:0000313" key="3">
    <source>
        <dbReference type="Proteomes" id="UP000827424"/>
    </source>
</evidence>
<proteinExistence type="predicted"/>
<dbReference type="Proteomes" id="UP000827424">
    <property type="component" value="Segment"/>
</dbReference>
<evidence type="ECO:0000256" key="1">
    <source>
        <dbReference type="SAM" id="MobiDB-lite"/>
    </source>
</evidence>
<dbReference type="EMBL" id="MZ666938">
    <property type="protein sequence ID" value="UAJ16918.1"/>
    <property type="molecule type" value="Genomic_DNA"/>
</dbReference>
<feature type="region of interest" description="Disordered" evidence="1">
    <location>
        <begin position="72"/>
        <end position="91"/>
    </location>
</feature>
<gene>
    <name evidence="2" type="ORF">CPT_ProddE_038</name>
</gene>
<evidence type="ECO:0000313" key="2">
    <source>
        <dbReference type="EMBL" id="UAJ16918.1"/>
    </source>
</evidence>
<dbReference type="InterPro" id="IPR024345">
    <property type="entry name" value="DNA_matur_Phage_T7-like"/>
</dbReference>
<dbReference type="Pfam" id="PF11123">
    <property type="entry name" value="DNA_Packaging_2"/>
    <property type="match status" value="1"/>
</dbReference>
<organism evidence="2 3">
    <name type="scientific">Desulfovibrio phage ProddE</name>
    <dbReference type="NCBI Taxonomy" id="2866661"/>
    <lineage>
        <taxon>Viruses</taxon>
        <taxon>Duplodnaviria</taxon>
        <taxon>Heunggongvirae</taxon>
        <taxon>Uroviricota</taxon>
        <taxon>Caudoviricetes</taxon>
        <taxon>Autographivirales</taxon>
        <taxon>Autographivirales incertae sedis</taxon>
        <taxon>Proddevirus</taxon>
        <taxon>Proddevirus proddE</taxon>
    </lineage>
</organism>
<name>A0AAE9BM76_9CAUD</name>
<reference evidence="2" key="1">
    <citation type="submission" date="2021-07" db="EMBL/GenBank/DDBJ databases">
        <title>A sheep in wolf's clothing: the temperate origins of bacteriophage T7.</title>
        <authorList>
            <person name="Boeckman J.X."/>
            <person name="Korn A."/>
            <person name="Yao G."/>
            <person name="Ravindran A."/>
            <person name="Gonzalez C."/>
            <person name="Gill J."/>
        </authorList>
    </citation>
    <scope>NUCLEOTIDE SEQUENCE</scope>
</reference>
<accession>A0AAE9BM76</accession>
<keyword evidence="3" id="KW-1185">Reference proteome</keyword>
<sequence length="91" mass="9879">MPNSTNGRGSEDMLADLHGLMATYFKDALMRSRETGEPLPPATLNAIRQFLKDNGIDCVGRNNADINDITKDLPTFEEDGDGELPATGLLN</sequence>
<protein>
    <submittedName>
        <fullName evidence="2">TerS</fullName>
    </submittedName>
</protein>